<evidence type="ECO:0000313" key="11">
    <source>
        <dbReference type="EMBL" id="DAD51247.1"/>
    </source>
</evidence>
<protein>
    <recommendedName>
        <fullName evidence="1">RNA-directed RNA polymerase</fullName>
        <ecNumber evidence="1">2.7.7.48</ecNumber>
    </recommendedName>
    <alternativeName>
        <fullName evidence="7">RNA replicase beta chain</fullName>
    </alternativeName>
</protein>
<comment type="cofactor">
    <cofactor evidence="9">
        <name>Mg(2+)</name>
        <dbReference type="ChEBI" id="CHEBI:18420"/>
    </cofactor>
    <text evidence="9">Binds 2 Mg(2+) per subunit.</text>
</comment>
<dbReference type="RefSeq" id="YP_010768881.1">
    <property type="nucleotide sequence ID" value="NC_073816.1"/>
</dbReference>
<evidence type="ECO:0000256" key="7">
    <source>
        <dbReference type="ARBA" id="ARBA00030248"/>
    </source>
</evidence>
<dbReference type="Pfam" id="PF03431">
    <property type="entry name" value="RNA_replicase_B"/>
    <property type="match status" value="1"/>
</dbReference>
<comment type="catalytic activity">
    <reaction evidence="8">
        <text>RNA(n) + a ribonucleoside 5'-triphosphate = RNA(n+1) + diphosphate</text>
        <dbReference type="Rhea" id="RHEA:21248"/>
        <dbReference type="Rhea" id="RHEA-COMP:14527"/>
        <dbReference type="Rhea" id="RHEA-COMP:17342"/>
        <dbReference type="ChEBI" id="CHEBI:33019"/>
        <dbReference type="ChEBI" id="CHEBI:61557"/>
        <dbReference type="ChEBI" id="CHEBI:140395"/>
        <dbReference type="EC" id="2.7.7.48"/>
    </reaction>
</comment>
<evidence type="ECO:0000256" key="4">
    <source>
        <dbReference type="ARBA" id="ARBA00022695"/>
    </source>
</evidence>
<evidence type="ECO:0000256" key="6">
    <source>
        <dbReference type="ARBA" id="ARBA00022953"/>
    </source>
</evidence>
<organism evidence="11 12">
    <name type="scientific">ssRNA phage SRR7976357_4</name>
    <dbReference type="NCBI Taxonomy" id="2786744"/>
    <lineage>
        <taxon>Viruses</taxon>
        <taxon>Riboviria</taxon>
        <taxon>Orthornavirae</taxon>
        <taxon>Lenarviricota</taxon>
        <taxon>Leviviricetes</taxon>
        <taxon>Norzivirales</taxon>
        <taxon>Atkinsviridae</taxon>
        <taxon>Neratovirus</taxon>
        <taxon>Neratovirus caenihabitans</taxon>
    </lineage>
</organism>
<keyword evidence="9" id="KW-0479">Metal-binding</keyword>
<evidence type="ECO:0000256" key="8">
    <source>
        <dbReference type="ARBA" id="ARBA00048744"/>
    </source>
</evidence>
<accession>A0A8S5L1E1</accession>
<keyword evidence="12" id="KW-1185">Reference proteome</keyword>
<keyword evidence="9" id="KW-0460">Magnesium</keyword>
<gene>
    <name evidence="11" type="primary">SRR7976357_4_5</name>
</gene>
<dbReference type="GeneID" id="80397097"/>
<keyword evidence="3" id="KW-0808">Transferase</keyword>
<feature type="binding site" evidence="9">
    <location>
        <position position="245"/>
    </location>
    <ligand>
        <name>Mg(2+)</name>
        <dbReference type="ChEBI" id="CHEBI:18420"/>
        <label>2</label>
    </ligand>
</feature>
<proteinExistence type="predicted"/>
<feature type="binding site" evidence="9">
    <location>
        <position position="331"/>
    </location>
    <ligand>
        <name>Mg(2+)</name>
        <dbReference type="ChEBI" id="CHEBI:18420"/>
        <label>2</label>
    </ligand>
</feature>
<sequence length="532" mass="60068">MKKRRVADLGKLFQVMVSDLQSFKNGSEPQNFAAARLLDRMRKRASLGSVAELKAKALTKFVQINEHVSQRALNLTAEEIQRASGFIRAQLERFTRRTFGDEFAGETFCYQWVWDNWRFGPGASNGTRGTHPAEKIQQKLSSTLACQPFVTKLRCTHPGWIAIDCESGPEVTLVEGSRITVVPKNEDAVRTIAIEPSGNMAIQLALGRYLEGALCLMGLDIQKQQPINKKFAQYGSLTGRIATLDLSSASDLIGRDLVRLLFPSEWVLLFELTRSQKCEIEKQSHALNMISTMGNGYTFPLMTMIITSLIYATRTNTKNYISWYETAVFGDDIIVPVEEVEKTISILERAGFIINHDKSYSFGPFRESCGGDYYEGVDVTPFYVKTVNTQMEVFVAINQLLEWWAKTRIPLRKSYDYLVEMLHLNGHKVYFVPEWMNPDQGILSADCPRSFKYLSRNVEKRSLPTSSPFAIALASAGYVASGESPERLYYTTRECKSRVVVRTGRIPVGFRSGWAAEKRTHEVSQFIALVTQ</sequence>
<dbReference type="Proteomes" id="UP000682101">
    <property type="component" value="Segment"/>
</dbReference>
<dbReference type="GO" id="GO:0003968">
    <property type="term" value="F:RNA-directed RNA polymerase activity"/>
    <property type="evidence" value="ECO:0007669"/>
    <property type="project" value="UniProtKB-KW"/>
</dbReference>
<evidence type="ECO:0000259" key="10">
    <source>
        <dbReference type="PROSITE" id="PS50522"/>
    </source>
</evidence>
<reference evidence="11" key="1">
    <citation type="submission" date="2020-09" db="EMBL/GenBank/DDBJ databases">
        <title>Leviviricetes taxonomy.</title>
        <authorList>
            <person name="Stockdale S.R."/>
            <person name="Callanan J."/>
            <person name="Adriaenssens E.M."/>
            <person name="Kuhn J.H."/>
            <person name="Rumnieks J."/>
            <person name="Shkoporov A."/>
            <person name="Draper L.A."/>
            <person name="Ross P."/>
            <person name="Hill C."/>
        </authorList>
    </citation>
    <scope>NUCLEOTIDE SEQUENCE</scope>
</reference>
<evidence type="ECO:0000256" key="1">
    <source>
        <dbReference type="ARBA" id="ARBA00012494"/>
    </source>
</evidence>
<dbReference type="GO" id="GO:0000166">
    <property type="term" value="F:nucleotide binding"/>
    <property type="evidence" value="ECO:0007669"/>
    <property type="project" value="UniProtKB-KW"/>
</dbReference>
<keyword evidence="6" id="KW-0693">Viral RNA replication</keyword>
<name>A0A8S5L1E1_9VIRU</name>
<dbReference type="GO" id="GO:0039694">
    <property type="term" value="P:viral RNA genome replication"/>
    <property type="evidence" value="ECO:0007669"/>
    <property type="project" value="InterPro"/>
</dbReference>
<dbReference type="EMBL" id="BK013765">
    <property type="protein sequence ID" value="DAD51247.1"/>
    <property type="molecule type" value="Genomic_RNA"/>
</dbReference>
<evidence type="ECO:0000313" key="12">
    <source>
        <dbReference type="Proteomes" id="UP000682101"/>
    </source>
</evidence>
<dbReference type="GO" id="GO:0046872">
    <property type="term" value="F:metal ion binding"/>
    <property type="evidence" value="ECO:0007669"/>
    <property type="project" value="UniProtKB-KW"/>
</dbReference>
<feature type="domain" description="RdRp catalytic" evidence="10">
    <location>
        <begin position="230"/>
        <end position="363"/>
    </location>
</feature>
<evidence type="ECO:0000256" key="3">
    <source>
        <dbReference type="ARBA" id="ARBA00022679"/>
    </source>
</evidence>
<keyword evidence="2 11" id="KW-0696">RNA-directed RNA polymerase</keyword>
<feature type="binding site" evidence="9">
    <location>
        <position position="332"/>
    </location>
    <ligand>
        <name>Mg(2+)</name>
        <dbReference type="ChEBI" id="CHEBI:18420"/>
        <label>2</label>
    </ligand>
</feature>
<evidence type="ECO:0000256" key="9">
    <source>
        <dbReference type="PIRSR" id="PIRSR605093-1"/>
    </source>
</evidence>
<dbReference type="EC" id="2.7.7.48" evidence="1"/>
<dbReference type="InterPro" id="IPR005093">
    <property type="entry name" value="RNArep_beta"/>
</dbReference>
<dbReference type="KEGG" id="vg:80397097"/>
<dbReference type="InterPro" id="IPR007096">
    <property type="entry name" value="RNA-dir_Rpol_cat_phage"/>
</dbReference>
<keyword evidence="5" id="KW-0547">Nucleotide-binding</keyword>
<evidence type="ECO:0000256" key="2">
    <source>
        <dbReference type="ARBA" id="ARBA00022484"/>
    </source>
</evidence>
<keyword evidence="4" id="KW-0548">Nucleotidyltransferase</keyword>
<dbReference type="PROSITE" id="PS50522">
    <property type="entry name" value="RDRP_PHAGE"/>
    <property type="match status" value="1"/>
</dbReference>
<evidence type="ECO:0000256" key="5">
    <source>
        <dbReference type="ARBA" id="ARBA00022741"/>
    </source>
</evidence>